<dbReference type="AlphaFoldDB" id="A0A8T0QDS4"/>
<evidence type="ECO:0008006" key="4">
    <source>
        <dbReference type="Google" id="ProtNLM"/>
    </source>
</evidence>
<dbReference type="EMBL" id="CM029049">
    <property type="protein sequence ID" value="KAG2571358.1"/>
    <property type="molecule type" value="Genomic_DNA"/>
</dbReference>
<reference evidence="2" key="1">
    <citation type="submission" date="2020-05" db="EMBL/GenBank/DDBJ databases">
        <title>WGS assembly of Panicum virgatum.</title>
        <authorList>
            <person name="Lovell J.T."/>
            <person name="Jenkins J."/>
            <person name="Shu S."/>
            <person name="Juenger T.E."/>
            <person name="Schmutz J."/>
        </authorList>
    </citation>
    <scope>NUCLEOTIDE SEQUENCE</scope>
    <source>
        <strain evidence="2">AP13</strain>
    </source>
</reference>
<gene>
    <name evidence="2" type="ORF">PVAP13_7KG007200</name>
</gene>
<evidence type="ECO:0000313" key="2">
    <source>
        <dbReference type="EMBL" id="KAG2571358.1"/>
    </source>
</evidence>
<protein>
    <recommendedName>
        <fullName evidence="4">Secreted protein</fullName>
    </recommendedName>
</protein>
<comment type="caution">
    <text evidence="2">The sequence shown here is derived from an EMBL/GenBank/DDBJ whole genome shotgun (WGS) entry which is preliminary data.</text>
</comment>
<organism evidence="2 3">
    <name type="scientific">Panicum virgatum</name>
    <name type="common">Blackwell switchgrass</name>
    <dbReference type="NCBI Taxonomy" id="38727"/>
    <lineage>
        <taxon>Eukaryota</taxon>
        <taxon>Viridiplantae</taxon>
        <taxon>Streptophyta</taxon>
        <taxon>Embryophyta</taxon>
        <taxon>Tracheophyta</taxon>
        <taxon>Spermatophyta</taxon>
        <taxon>Magnoliopsida</taxon>
        <taxon>Liliopsida</taxon>
        <taxon>Poales</taxon>
        <taxon>Poaceae</taxon>
        <taxon>PACMAD clade</taxon>
        <taxon>Panicoideae</taxon>
        <taxon>Panicodae</taxon>
        <taxon>Paniceae</taxon>
        <taxon>Panicinae</taxon>
        <taxon>Panicum</taxon>
        <taxon>Panicum sect. Hiantes</taxon>
    </lineage>
</organism>
<evidence type="ECO:0000256" key="1">
    <source>
        <dbReference type="SAM" id="SignalP"/>
    </source>
</evidence>
<proteinExistence type="predicted"/>
<feature type="signal peptide" evidence="1">
    <location>
        <begin position="1"/>
        <end position="29"/>
    </location>
</feature>
<dbReference type="Proteomes" id="UP000823388">
    <property type="component" value="Chromosome 7K"/>
</dbReference>
<sequence length="220" mass="23643">MELRFPAGAASLFLLIRCIQLLFVGDGGGFGVGCGEVAAWCFGFLGFDSDGRVSGGRVKILVLRGVSGELLSVLRIVRFVVLLLALGIDHWCSPRRCFFRAGVCRTGRGFPAALSLLHGSGGASCSSGRPDPVLLEVPSLLPPMVGSPILFQSYKSILVGAPGWWFMRLYHLLESHGGGFGELRFRVASAVWSGETEAMKMMNRAPRVSIVIFVFFGSSL</sequence>
<evidence type="ECO:0000313" key="3">
    <source>
        <dbReference type="Proteomes" id="UP000823388"/>
    </source>
</evidence>
<keyword evidence="1" id="KW-0732">Signal</keyword>
<keyword evidence="3" id="KW-1185">Reference proteome</keyword>
<name>A0A8T0QDS4_PANVG</name>
<accession>A0A8T0QDS4</accession>
<feature type="chain" id="PRO_5035896309" description="Secreted protein" evidence="1">
    <location>
        <begin position="30"/>
        <end position="220"/>
    </location>
</feature>